<proteinExistence type="predicted"/>
<accession>A0A1I7XMY3</accession>
<organism evidence="1 2">
    <name type="scientific">Heterorhabditis bacteriophora</name>
    <name type="common">Entomopathogenic nematode worm</name>
    <dbReference type="NCBI Taxonomy" id="37862"/>
    <lineage>
        <taxon>Eukaryota</taxon>
        <taxon>Metazoa</taxon>
        <taxon>Ecdysozoa</taxon>
        <taxon>Nematoda</taxon>
        <taxon>Chromadorea</taxon>
        <taxon>Rhabditida</taxon>
        <taxon>Rhabditina</taxon>
        <taxon>Rhabditomorpha</taxon>
        <taxon>Strongyloidea</taxon>
        <taxon>Heterorhabditidae</taxon>
        <taxon>Heterorhabditis</taxon>
    </lineage>
</organism>
<evidence type="ECO:0000313" key="2">
    <source>
        <dbReference type="WBParaSite" id="Hba_19098"/>
    </source>
</evidence>
<dbReference type="WBParaSite" id="Hba_19098">
    <property type="protein sequence ID" value="Hba_19098"/>
    <property type="gene ID" value="Hba_19098"/>
</dbReference>
<sequence>MAFFCGKYSRYKNHHNIYGVDARTIYHLQNPRNWLPKFVERAMNRIKLIPSKAIVVTVSNW</sequence>
<name>A0A1I7XMY3_HETBA</name>
<dbReference type="AlphaFoldDB" id="A0A1I7XMY3"/>
<protein>
    <submittedName>
        <fullName evidence="2">Transposase</fullName>
    </submittedName>
</protein>
<evidence type="ECO:0000313" key="1">
    <source>
        <dbReference type="Proteomes" id="UP000095283"/>
    </source>
</evidence>
<reference evidence="2" key="1">
    <citation type="submission" date="2016-11" db="UniProtKB">
        <authorList>
            <consortium name="WormBaseParasite"/>
        </authorList>
    </citation>
    <scope>IDENTIFICATION</scope>
</reference>
<keyword evidence="1" id="KW-1185">Reference proteome</keyword>
<dbReference type="Proteomes" id="UP000095283">
    <property type="component" value="Unplaced"/>
</dbReference>